<evidence type="ECO:0000313" key="10">
    <source>
        <dbReference type="Proteomes" id="UP000724874"/>
    </source>
</evidence>
<sequence>VKDRKVGEGAYAVVYQVAIKKIKVGQFKEYLLDVFSSKTNLNLVLEFLDSDLEMIIKDRSLVFLPDIKSWMAMTFRGLEFCHRNFILHRSQTNNLLIASNGELKIADFGLARDFADPGHKMTCQVITRWYRPPELLFGSRYYSSAVDIWSGHTKLPDYVPVGQFPKPPLRDLFTAASVDTNLLSKCLIYEPRKRITTKEALHHPYFFALPNPTFPSKLPKCSTQLFARPLEEVDGNVELNPTGPGVKARNVNLKRKLTSPESGESKGRSIARRLDFSRHTPGS</sequence>
<dbReference type="Proteomes" id="UP000724874">
    <property type="component" value="Unassembled WGS sequence"/>
</dbReference>
<dbReference type="EC" id="2.7.11.23" evidence="1"/>
<keyword evidence="4" id="KW-0547">Nucleotide-binding</keyword>
<feature type="non-terminal residue" evidence="9">
    <location>
        <position position="1"/>
    </location>
</feature>
<comment type="caution">
    <text evidence="9">The sequence shown here is derived from an EMBL/GenBank/DDBJ whole genome shotgun (WGS) entry which is preliminary data.</text>
</comment>
<reference evidence="9" key="1">
    <citation type="submission" date="2020-11" db="EMBL/GenBank/DDBJ databases">
        <authorList>
            <consortium name="DOE Joint Genome Institute"/>
            <person name="Ahrendt S."/>
            <person name="Riley R."/>
            <person name="Andreopoulos W."/>
            <person name="LaButti K."/>
            <person name="Pangilinan J."/>
            <person name="Ruiz-duenas F.J."/>
            <person name="Barrasa J.M."/>
            <person name="Sanchez-Garcia M."/>
            <person name="Camarero S."/>
            <person name="Miyauchi S."/>
            <person name="Serrano A."/>
            <person name="Linde D."/>
            <person name="Babiker R."/>
            <person name="Drula E."/>
            <person name="Ayuso-Fernandez I."/>
            <person name="Pacheco R."/>
            <person name="Padilla G."/>
            <person name="Ferreira P."/>
            <person name="Barriuso J."/>
            <person name="Kellner H."/>
            <person name="Castanera R."/>
            <person name="Alfaro M."/>
            <person name="Ramirez L."/>
            <person name="Pisabarro A.G."/>
            <person name="Kuo A."/>
            <person name="Tritt A."/>
            <person name="Lipzen A."/>
            <person name="He G."/>
            <person name="Yan M."/>
            <person name="Ng V."/>
            <person name="Cullen D."/>
            <person name="Martin F."/>
            <person name="Rosso M.-N."/>
            <person name="Henrissat B."/>
            <person name="Hibbett D."/>
            <person name="Martinez A.T."/>
            <person name="Grigoriev I.V."/>
        </authorList>
    </citation>
    <scope>NUCLEOTIDE SEQUENCE</scope>
    <source>
        <strain evidence="9">AH 44721</strain>
    </source>
</reference>
<dbReference type="OrthoDB" id="1732493at2759"/>
<dbReference type="PANTHER" id="PTHR24056">
    <property type="entry name" value="CELL DIVISION PROTEIN KINASE"/>
    <property type="match status" value="1"/>
</dbReference>
<dbReference type="Gene3D" id="1.10.510.10">
    <property type="entry name" value="Transferase(Phosphotransferase) domain 1"/>
    <property type="match status" value="2"/>
</dbReference>
<keyword evidence="3" id="KW-0808">Transferase</keyword>
<evidence type="ECO:0000313" key="9">
    <source>
        <dbReference type="EMBL" id="KAF8909315.1"/>
    </source>
</evidence>
<evidence type="ECO:0000256" key="7">
    <source>
        <dbReference type="SAM" id="MobiDB-lite"/>
    </source>
</evidence>
<accession>A0A9P5NY31</accession>
<keyword evidence="6" id="KW-0067">ATP-binding</keyword>
<dbReference type="GO" id="GO:0000082">
    <property type="term" value="P:G1/S transition of mitotic cell cycle"/>
    <property type="evidence" value="ECO:0007669"/>
    <property type="project" value="TreeGrafter"/>
</dbReference>
<evidence type="ECO:0000256" key="1">
    <source>
        <dbReference type="ARBA" id="ARBA00012409"/>
    </source>
</evidence>
<proteinExistence type="predicted"/>
<organism evidence="9 10">
    <name type="scientific">Gymnopilus junonius</name>
    <name type="common">Spectacular rustgill mushroom</name>
    <name type="synonym">Gymnopilus spectabilis subsp. junonius</name>
    <dbReference type="NCBI Taxonomy" id="109634"/>
    <lineage>
        <taxon>Eukaryota</taxon>
        <taxon>Fungi</taxon>
        <taxon>Dikarya</taxon>
        <taxon>Basidiomycota</taxon>
        <taxon>Agaricomycotina</taxon>
        <taxon>Agaricomycetes</taxon>
        <taxon>Agaricomycetidae</taxon>
        <taxon>Agaricales</taxon>
        <taxon>Agaricineae</taxon>
        <taxon>Hymenogastraceae</taxon>
        <taxon>Gymnopilus</taxon>
    </lineage>
</organism>
<dbReference type="Gene3D" id="3.30.200.20">
    <property type="entry name" value="Phosphorylase Kinase, domain 1"/>
    <property type="match status" value="1"/>
</dbReference>
<dbReference type="GO" id="GO:0004693">
    <property type="term" value="F:cyclin-dependent protein serine/threonine kinase activity"/>
    <property type="evidence" value="ECO:0007669"/>
    <property type="project" value="UniProtKB-EC"/>
</dbReference>
<dbReference type="InterPro" id="IPR011009">
    <property type="entry name" value="Kinase-like_dom_sf"/>
</dbReference>
<dbReference type="GO" id="GO:0000307">
    <property type="term" value="C:cyclin-dependent protein kinase holoenzyme complex"/>
    <property type="evidence" value="ECO:0007669"/>
    <property type="project" value="TreeGrafter"/>
</dbReference>
<evidence type="ECO:0000256" key="3">
    <source>
        <dbReference type="ARBA" id="ARBA00022679"/>
    </source>
</evidence>
<dbReference type="SUPFAM" id="SSF56112">
    <property type="entry name" value="Protein kinase-like (PK-like)"/>
    <property type="match status" value="1"/>
</dbReference>
<evidence type="ECO:0000256" key="5">
    <source>
        <dbReference type="ARBA" id="ARBA00022777"/>
    </source>
</evidence>
<evidence type="ECO:0000259" key="8">
    <source>
        <dbReference type="PROSITE" id="PS50011"/>
    </source>
</evidence>
<dbReference type="Pfam" id="PF00069">
    <property type="entry name" value="Pkinase"/>
    <property type="match status" value="1"/>
</dbReference>
<dbReference type="GO" id="GO:0005634">
    <property type="term" value="C:nucleus"/>
    <property type="evidence" value="ECO:0007669"/>
    <property type="project" value="TreeGrafter"/>
</dbReference>
<dbReference type="InterPro" id="IPR000719">
    <property type="entry name" value="Prot_kinase_dom"/>
</dbReference>
<dbReference type="PROSITE" id="PS50011">
    <property type="entry name" value="PROTEIN_KINASE_DOM"/>
    <property type="match status" value="1"/>
</dbReference>
<dbReference type="GO" id="GO:0010468">
    <property type="term" value="P:regulation of gene expression"/>
    <property type="evidence" value="ECO:0007669"/>
    <property type="project" value="TreeGrafter"/>
</dbReference>
<feature type="region of interest" description="Disordered" evidence="7">
    <location>
        <begin position="237"/>
        <end position="283"/>
    </location>
</feature>
<keyword evidence="5 9" id="KW-0418">Kinase</keyword>
<keyword evidence="10" id="KW-1185">Reference proteome</keyword>
<dbReference type="AlphaFoldDB" id="A0A9P5NY31"/>
<gene>
    <name evidence="9" type="ORF">CPB84DRAFT_1765816</name>
</gene>
<dbReference type="GO" id="GO:0005737">
    <property type="term" value="C:cytoplasm"/>
    <property type="evidence" value="ECO:0007669"/>
    <property type="project" value="TreeGrafter"/>
</dbReference>
<dbReference type="GO" id="GO:0005524">
    <property type="term" value="F:ATP binding"/>
    <property type="evidence" value="ECO:0007669"/>
    <property type="project" value="UniProtKB-KW"/>
</dbReference>
<feature type="domain" description="Protein kinase" evidence="8">
    <location>
        <begin position="1"/>
        <end position="206"/>
    </location>
</feature>
<dbReference type="InterPro" id="IPR050108">
    <property type="entry name" value="CDK"/>
</dbReference>
<evidence type="ECO:0000256" key="6">
    <source>
        <dbReference type="ARBA" id="ARBA00022840"/>
    </source>
</evidence>
<name>A0A9P5NY31_GYMJU</name>
<feature type="compositionally biased region" description="Basic and acidic residues" evidence="7">
    <location>
        <begin position="263"/>
        <end position="283"/>
    </location>
</feature>
<keyword evidence="2" id="KW-0723">Serine/threonine-protein kinase</keyword>
<dbReference type="EMBL" id="JADNYJ010000009">
    <property type="protein sequence ID" value="KAF8909315.1"/>
    <property type="molecule type" value="Genomic_DNA"/>
</dbReference>
<evidence type="ECO:0000256" key="2">
    <source>
        <dbReference type="ARBA" id="ARBA00022527"/>
    </source>
</evidence>
<dbReference type="GO" id="GO:0007165">
    <property type="term" value="P:signal transduction"/>
    <property type="evidence" value="ECO:0007669"/>
    <property type="project" value="TreeGrafter"/>
</dbReference>
<dbReference type="PANTHER" id="PTHR24056:SF0">
    <property type="entry name" value="CYCLIN-DEPENDENT KINASE 7"/>
    <property type="match status" value="1"/>
</dbReference>
<evidence type="ECO:0000256" key="4">
    <source>
        <dbReference type="ARBA" id="ARBA00022741"/>
    </source>
</evidence>
<dbReference type="GO" id="GO:0010389">
    <property type="term" value="P:regulation of G2/M transition of mitotic cell cycle"/>
    <property type="evidence" value="ECO:0007669"/>
    <property type="project" value="TreeGrafter"/>
</dbReference>
<dbReference type="GO" id="GO:0030332">
    <property type="term" value="F:cyclin binding"/>
    <property type="evidence" value="ECO:0007669"/>
    <property type="project" value="TreeGrafter"/>
</dbReference>
<protein>
    <recommendedName>
        <fullName evidence="1">[RNA-polymerase]-subunit kinase</fullName>
        <ecNumber evidence="1">2.7.11.23</ecNumber>
    </recommendedName>
</protein>